<keyword evidence="3" id="KW-1185">Reference proteome</keyword>
<keyword evidence="1" id="KW-0472">Membrane</keyword>
<comment type="caution">
    <text evidence="2">The sequence shown here is derived from an EMBL/GenBank/DDBJ whole genome shotgun (WGS) entry which is preliminary data.</text>
</comment>
<evidence type="ECO:0000256" key="1">
    <source>
        <dbReference type="SAM" id="Phobius"/>
    </source>
</evidence>
<feature type="transmembrane region" description="Helical" evidence="1">
    <location>
        <begin position="12"/>
        <end position="31"/>
    </location>
</feature>
<reference evidence="2" key="1">
    <citation type="submission" date="2022-07" db="EMBL/GenBank/DDBJ databases">
        <authorList>
            <person name="Otstavnykh N."/>
            <person name="Isaeva M."/>
            <person name="Bystritskaya E."/>
        </authorList>
    </citation>
    <scope>NUCLEOTIDE SEQUENCE</scope>
    <source>
        <strain evidence="2">KCTC 52189</strain>
    </source>
</reference>
<feature type="transmembrane region" description="Helical" evidence="1">
    <location>
        <begin position="51"/>
        <end position="71"/>
    </location>
</feature>
<gene>
    <name evidence="2" type="ORF">NO357_19065</name>
</gene>
<proteinExistence type="predicted"/>
<feature type="transmembrane region" description="Helical" evidence="1">
    <location>
        <begin position="137"/>
        <end position="161"/>
    </location>
</feature>
<accession>A0AAE3WFX2</accession>
<dbReference type="AlphaFoldDB" id="A0AAE3WFX2"/>
<organism evidence="2 3">
    <name type="scientific">Marimonas arenosa</name>
    <dbReference type="NCBI Taxonomy" id="1795305"/>
    <lineage>
        <taxon>Bacteria</taxon>
        <taxon>Pseudomonadati</taxon>
        <taxon>Pseudomonadota</taxon>
        <taxon>Alphaproteobacteria</taxon>
        <taxon>Rhodobacterales</taxon>
        <taxon>Paracoccaceae</taxon>
        <taxon>Marimonas</taxon>
    </lineage>
</organism>
<dbReference type="Proteomes" id="UP001226762">
    <property type="component" value="Unassembled WGS sequence"/>
</dbReference>
<keyword evidence="1" id="KW-0812">Transmembrane</keyword>
<protein>
    <submittedName>
        <fullName evidence="2">Uncharacterized protein</fullName>
    </submittedName>
</protein>
<keyword evidence="1" id="KW-1133">Transmembrane helix</keyword>
<feature type="transmembrane region" description="Helical" evidence="1">
    <location>
        <begin position="207"/>
        <end position="231"/>
    </location>
</feature>
<feature type="transmembrane region" description="Helical" evidence="1">
    <location>
        <begin position="182"/>
        <end position="201"/>
    </location>
</feature>
<feature type="transmembrane region" description="Helical" evidence="1">
    <location>
        <begin position="106"/>
        <end position="125"/>
    </location>
</feature>
<sequence>MVRNPGTTLRLTVLPWMVGMAVAFALFQLMAGLDLTAALPGQLSQVAALTGYLPALVISLFVFCMIGAWVAMSWHRHILLREEAVAVLPKNNSESFDGYFDAVMKFALLSLVIFLMIKFLLVPLVPVLGLGGPGGKIISIGINALLVAIVLRHGLVLPGAAIGKPIAMDESWQATSGYSGPIYAVALCITLFVDLAGQLPAGNLAGVALQITAAWAGLILAVGVLTVLYGVRIQGRRMIV</sequence>
<evidence type="ECO:0000313" key="2">
    <source>
        <dbReference type="EMBL" id="MDQ2092007.1"/>
    </source>
</evidence>
<name>A0AAE3WFX2_9RHOB</name>
<reference evidence="2" key="2">
    <citation type="submission" date="2023-02" db="EMBL/GenBank/DDBJ databases">
        <title>'Rhodoalgimonas zhirmunskyi' gen. nov., isolated from a red alga.</title>
        <authorList>
            <person name="Nedashkovskaya O.I."/>
            <person name="Otstavnykh N.Y."/>
            <person name="Bystritskaya E.P."/>
            <person name="Balabanova L.A."/>
            <person name="Isaeva M.P."/>
        </authorList>
    </citation>
    <scope>NUCLEOTIDE SEQUENCE</scope>
    <source>
        <strain evidence="2">KCTC 52189</strain>
    </source>
</reference>
<evidence type="ECO:0000313" key="3">
    <source>
        <dbReference type="Proteomes" id="UP001226762"/>
    </source>
</evidence>
<dbReference type="EMBL" id="JANHAX010000007">
    <property type="protein sequence ID" value="MDQ2092007.1"/>
    <property type="molecule type" value="Genomic_DNA"/>
</dbReference>